<proteinExistence type="predicted"/>
<evidence type="ECO:0000313" key="1">
    <source>
        <dbReference type="EMBL" id="RXF70133.1"/>
    </source>
</evidence>
<accession>A0A4Q0MAU9</accession>
<dbReference type="Proteomes" id="UP000290848">
    <property type="component" value="Unassembled WGS sequence"/>
</dbReference>
<organism evidence="1 2">
    <name type="scientific">Arcticibacter tournemirensis</name>
    <dbReference type="NCBI Taxonomy" id="699437"/>
    <lineage>
        <taxon>Bacteria</taxon>
        <taxon>Pseudomonadati</taxon>
        <taxon>Bacteroidota</taxon>
        <taxon>Sphingobacteriia</taxon>
        <taxon>Sphingobacteriales</taxon>
        <taxon>Sphingobacteriaceae</taxon>
        <taxon>Arcticibacter</taxon>
    </lineage>
</organism>
<evidence type="ECO:0000313" key="2">
    <source>
        <dbReference type="Proteomes" id="UP000290848"/>
    </source>
</evidence>
<dbReference type="RefSeq" id="WP_128769206.1">
    <property type="nucleotide sequence ID" value="NZ_RXOC01000005.1"/>
</dbReference>
<dbReference type="SUPFAM" id="SSF82153">
    <property type="entry name" value="FAS1 domain"/>
    <property type="match status" value="1"/>
</dbReference>
<dbReference type="AlphaFoldDB" id="A0A4Q0MAU9"/>
<name>A0A4Q0MAU9_9SPHI</name>
<gene>
    <name evidence="1" type="ORF">EKH83_09635</name>
</gene>
<comment type="caution">
    <text evidence="1">The sequence shown here is derived from an EMBL/GenBank/DDBJ whole genome shotgun (WGS) entry which is preliminary data.</text>
</comment>
<dbReference type="PROSITE" id="PS51257">
    <property type="entry name" value="PROKAR_LIPOPROTEIN"/>
    <property type="match status" value="1"/>
</dbReference>
<evidence type="ECO:0008006" key="3">
    <source>
        <dbReference type="Google" id="ProtNLM"/>
    </source>
</evidence>
<protein>
    <recommendedName>
        <fullName evidence="3">FAS1 domain-containing protein</fullName>
    </recommendedName>
</protein>
<reference evidence="1 2" key="1">
    <citation type="submission" date="2018-12" db="EMBL/GenBank/DDBJ databases">
        <title>The Draft Genome Sequence of the Soil Bacterium Pedobacter tournemirensis R1.</title>
        <authorList>
            <person name="He J."/>
        </authorList>
    </citation>
    <scope>NUCLEOTIDE SEQUENCE [LARGE SCALE GENOMIC DNA]</scope>
    <source>
        <strain evidence="1 2">R1</strain>
    </source>
</reference>
<sequence length="254" mass="28677">MKKLITLILIGTVIFSCKKDDYIIGGENNGTNKVDMTTMEFLASLDVTNETARLFDKAGLASTVNGDVTVLAPSIYAINRYLRRQNNRRLRLDPKSNLMTADDISAEELQKMKMYLVAGKYWRETIPQGGIVVPTLAGTEVKITLEKTNAEPGAAWDGGSTPGQGYQYSNFMQEVPEKVTVQFKRGLRWESDPTERLTLGLDNEECDQVYQMYLSDVLTKNGVVHVIYSGNYNYSDHYYYHSLFFFGTRADDLL</sequence>
<dbReference type="EMBL" id="RXOC01000005">
    <property type="protein sequence ID" value="RXF70133.1"/>
    <property type="molecule type" value="Genomic_DNA"/>
</dbReference>
<dbReference type="InterPro" id="IPR036378">
    <property type="entry name" value="FAS1_dom_sf"/>
</dbReference>
<dbReference type="Gene3D" id="2.30.180.10">
    <property type="entry name" value="FAS1 domain"/>
    <property type="match status" value="1"/>
</dbReference>